<dbReference type="AlphaFoldDB" id="A0A1H0A7X1"/>
<dbReference type="NCBIfam" id="TIGR01088">
    <property type="entry name" value="aroQ"/>
    <property type="match status" value="1"/>
</dbReference>
<keyword evidence="12" id="KW-1185">Reference proteome</keyword>
<feature type="binding site" evidence="7 9">
    <location>
        <begin position="102"/>
        <end position="103"/>
    </location>
    <ligand>
        <name>substrate</name>
    </ligand>
</feature>
<dbReference type="STRING" id="206665.SAMN04488516_101291"/>
<evidence type="ECO:0000256" key="7">
    <source>
        <dbReference type="HAMAP-Rule" id="MF_00169"/>
    </source>
</evidence>
<keyword evidence="7" id="KW-0028">Amino-acid biosynthesis</keyword>
<evidence type="ECO:0000256" key="9">
    <source>
        <dbReference type="PIRSR" id="PIRSR001399-2"/>
    </source>
</evidence>
<sequence length="149" mass="16765">MKIAIINGPNLKFIGQRETNIYGKHSLKDLRKYILANIHNVKDLELDIYQSNSEGKLIDYIEEFWINKGNGIVINAGAYTHTSIALADCLKWINIPYIEVHLSNVYARESFRHKSFIAKNAVGVICGFGIDSYVLGVEALIKKIKVRGG</sequence>
<feature type="binding site" evidence="7 9">
    <location>
        <position position="75"/>
    </location>
    <ligand>
        <name>substrate</name>
    </ligand>
</feature>
<dbReference type="UniPathway" id="UPA00053">
    <property type="reaction ID" value="UER00086"/>
</dbReference>
<evidence type="ECO:0000256" key="1">
    <source>
        <dbReference type="ARBA" id="ARBA00001864"/>
    </source>
</evidence>
<feature type="active site" description="Proton acceptor" evidence="7 8">
    <location>
        <position position="22"/>
    </location>
</feature>
<dbReference type="Gene3D" id="3.40.50.9100">
    <property type="entry name" value="Dehydroquinase, class II"/>
    <property type="match status" value="1"/>
</dbReference>
<keyword evidence="6 7" id="KW-0456">Lyase</keyword>
<dbReference type="NCBIfam" id="NF003805">
    <property type="entry name" value="PRK05395.1-2"/>
    <property type="match status" value="1"/>
</dbReference>
<comment type="catalytic activity">
    <reaction evidence="1 7">
        <text>3-dehydroquinate = 3-dehydroshikimate + H2O</text>
        <dbReference type="Rhea" id="RHEA:21096"/>
        <dbReference type="ChEBI" id="CHEBI:15377"/>
        <dbReference type="ChEBI" id="CHEBI:16630"/>
        <dbReference type="ChEBI" id="CHEBI:32364"/>
        <dbReference type="EC" id="4.2.1.10"/>
    </reaction>
</comment>
<dbReference type="RefSeq" id="WP_092062270.1">
    <property type="nucleotide sequence ID" value="NZ_FNIN01000001.1"/>
</dbReference>
<gene>
    <name evidence="7" type="primary">aroQ</name>
    <name evidence="11" type="ORF">SAMN04488516_101291</name>
</gene>
<dbReference type="SUPFAM" id="SSF52304">
    <property type="entry name" value="Type II 3-dehydroquinate dehydratase"/>
    <property type="match status" value="1"/>
</dbReference>
<dbReference type="PANTHER" id="PTHR21272:SF3">
    <property type="entry name" value="CATABOLIC 3-DEHYDROQUINASE"/>
    <property type="match status" value="1"/>
</dbReference>
<evidence type="ECO:0000256" key="3">
    <source>
        <dbReference type="ARBA" id="ARBA00011037"/>
    </source>
</evidence>
<dbReference type="Proteomes" id="UP000199602">
    <property type="component" value="Unassembled WGS sequence"/>
</dbReference>
<keyword evidence="7" id="KW-0057">Aromatic amino acid biosynthesis</keyword>
<feature type="binding site" evidence="7 9">
    <location>
        <position position="88"/>
    </location>
    <ligand>
        <name>substrate</name>
    </ligand>
</feature>
<dbReference type="NCBIfam" id="NF003807">
    <property type="entry name" value="PRK05395.1-4"/>
    <property type="match status" value="1"/>
</dbReference>
<dbReference type="InterPro" id="IPR001874">
    <property type="entry name" value="DHquinase_II"/>
</dbReference>
<dbReference type="OrthoDB" id="9790793at2"/>
<evidence type="ECO:0000256" key="5">
    <source>
        <dbReference type="ARBA" id="ARBA00012060"/>
    </source>
</evidence>
<evidence type="ECO:0000256" key="8">
    <source>
        <dbReference type="PIRSR" id="PIRSR001399-1"/>
    </source>
</evidence>
<feature type="site" description="Transition state stabilizer" evidence="7 10">
    <location>
        <position position="17"/>
    </location>
</feature>
<comment type="subunit">
    <text evidence="4 7">Homododecamer.</text>
</comment>
<dbReference type="NCBIfam" id="NF003806">
    <property type="entry name" value="PRK05395.1-3"/>
    <property type="match status" value="1"/>
</dbReference>
<evidence type="ECO:0000256" key="6">
    <source>
        <dbReference type="ARBA" id="ARBA00023239"/>
    </source>
</evidence>
<feature type="binding site" evidence="7 9">
    <location>
        <position position="81"/>
    </location>
    <ligand>
        <name>substrate</name>
    </ligand>
</feature>
<dbReference type="EMBL" id="FNIN01000001">
    <property type="protein sequence ID" value="SDN28866.1"/>
    <property type="molecule type" value="Genomic_DNA"/>
</dbReference>
<dbReference type="GO" id="GO:0008652">
    <property type="term" value="P:amino acid biosynthetic process"/>
    <property type="evidence" value="ECO:0007669"/>
    <property type="project" value="UniProtKB-KW"/>
</dbReference>
<evidence type="ECO:0000256" key="2">
    <source>
        <dbReference type="ARBA" id="ARBA00004902"/>
    </source>
</evidence>
<protein>
    <recommendedName>
        <fullName evidence="5 7">3-dehydroquinate dehydratase</fullName>
        <shortName evidence="7">3-dehydroquinase</shortName>
        <ecNumber evidence="5 7">4.2.1.10</ecNumber>
    </recommendedName>
    <alternativeName>
        <fullName evidence="7">Type II DHQase</fullName>
    </alternativeName>
</protein>
<accession>A0A1H0A7X1</accession>
<feature type="active site" description="Proton donor" evidence="7 8">
    <location>
        <position position="101"/>
    </location>
</feature>
<dbReference type="HAMAP" id="MF_00169">
    <property type="entry name" value="AroQ"/>
    <property type="match status" value="1"/>
</dbReference>
<dbReference type="CDD" id="cd00466">
    <property type="entry name" value="DHQase_II"/>
    <property type="match status" value="1"/>
</dbReference>
<comment type="pathway">
    <text evidence="2 7">Metabolic intermediate biosynthesis; chorismate biosynthesis; chorismate from D-erythrose 4-phosphate and phosphoenolpyruvate: step 3/7.</text>
</comment>
<dbReference type="EC" id="4.2.1.10" evidence="5 7"/>
<dbReference type="GO" id="GO:0009423">
    <property type="term" value="P:chorismate biosynthetic process"/>
    <property type="evidence" value="ECO:0007669"/>
    <property type="project" value="UniProtKB-UniRule"/>
</dbReference>
<organism evidence="11 12">
    <name type="scientific">Desulfonauticus submarinus</name>
    <dbReference type="NCBI Taxonomy" id="206665"/>
    <lineage>
        <taxon>Bacteria</taxon>
        <taxon>Pseudomonadati</taxon>
        <taxon>Thermodesulfobacteriota</taxon>
        <taxon>Desulfovibrionia</taxon>
        <taxon>Desulfovibrionales</taxon>
        <taxon>Desulfonauticaceae</taxon>
        <taxon>Desulfonauticus</taxon>
    </lineage>
</organism>
<comment type="similarity">
    <text evidence="3 7">Belongs to the type-II 3-dehydroquinase family.</text>
</comment>
<dbReference type="InterPro" id="IPR036441">
    <property type="entry name" value="DHquinase_II_sf"/>
</dbReference>
<dbReference type="Pfam" id="PF01220">
    <property type="entry name" value="DHquinase_II"/>
    <property type="match status" value="1"/>
</dbReference>
<evidence type="ECO:0000256" key="4">
    <source>
        <dbReference type="ARBA" id="ARBA00011193"/>
    </source>
</evidence>
<proteinExistence type="inferred from homology"/>
<dbReference type="PIRSF" id="PIRSF001399">
    <property type="entry name" value="DHquinase_II"/>
    <property type="match status" value="1"/>
</dbReference>
<dbReference type="PANTHER" id="PTHR21272">
    <property type="entry name" value="CATABOLIC 3-DEHYDROQUINASE"/>
    <property type="match status" value="1"/>
</dbReference>
<name>A0A1H0A7X1_9BACT</name>
<feature type="binding site" evidence="7 9">
    <location>
        <position position="112"/>
    </location>
    <ligand>
        <name>substrate</name>
    </ligand>
</feature>
<evidence type="ECO:0000313" key="11">
    <source>
        <dbReference type="EMBL" id="SDN28866.1"/>
    </source>
</evidence>
<dbReference type="GO" id="GO:0019631">
    <property type="term" value="P:quinate catabolic process"/>
    <property type="evidence" value="ECO:0007669"/>
    <property type="project" value="TreeGrafter"/>
</dbReference>
<dbReference type="GO" id="GO:0009073">
    <property type="term" value="P:aromatic amino acid family biosynthetic process"/>
    <property type="evidence" value="ECO:0007669"/>
    <property type="project" value="UniProtKB-KW"/>
</dbReference>
<reference evidence="11 12" key="1">
    <citation type="submission" date="2016-10" db="EMBL/GenBank/DDBJ databases">
        <authorList>
            <person name="de Groot N.N."/>
        </authorList>
    </citation>
    <scope>NUCLEOTIDE SEQUENCE [LARGE SCALE GENOMIC DNA]</scope>
    <source>
        <strain evidence="11 12">DSM 15269</strain>
    </source>
</reference>
<dbReference type="GO" id="GO:0003855">
    <property type="term" value="F:3-dehydroquinate dehydratase activity"/>
    <property type="evidence" value="ECO:0007669"/>
    <property type="project" value="UniProtKB-UniRule"/>
</dbReference>
<evidence type="ECO:0000256" key="10">
    <source>
        <dbReference type="PIRSR" id="PIRSR001399-3"/>
    </source>
</evidence>
<comment type="function">
    <text evidence="7">Catalyzes a trans-dehydration via an enolate intermediate.</text>
</comment>
<evidence type="ECO:0000313" key="12">
    <source>
        <dbReference type="Proteomes" id="UP000199602"/>
    </source>
</evidence>